<dbReference type="Gene3D" id="3.50.50.60">
    <property type="entry name" value="FAD/NAD(P)-binding domain"/>
    <property type="match status" value="1"/>
</dbReference>
<dbReference type="RefSeq" id="WP_133591899.1">
    <property type="nucleotide sequence ID" value="NZ_CP037953.1"/>
</dbReference>
<keyword evidence="2" id="KW-0503">Monooxygenase</keyword>
<evidence type="ECO:0000256" key="1">
    <source>
        <dbReference type="ARBA" id="ARBA00023002"/>
    </source>
</evidence>
<dbReference type="GO" id="GO:0071949">
    <property type="term" value="F:FAD binding"/>
    <property type="evidence" value="ECO:0007669"/>
    <property type="project" value="InterPro"/>
</dbReference>
<dbReference type="Pfam" id="PF01494">
    <property type="entry name" value="FAD_binding_3"/>
    <property type="match status" value="1"/>
</dbReference>
<dbReference type="PANTHER" id="PTHR13789">
    <property type="entry name" value="MONOOXYGENASE"/>
    <property type="match status" value="1"/>
</dbReference>
<proteinExistence type="predicted"/>
<evidence type="ECO:0000313" key="4">
    <source>
        <dbReference type="EMBL" id="TDQ46233.1"/>
    </source>
</evidence>
<evidence type="ECO:0000313" key="5">
    <source>
        <dbReference type="Proteomes" id="UP000295375"/>
    </source>
</evidence>
<accession>A0A4R6ULI2</accession>
<dbReference type="InterPro" id="IPR050493">
    <property type="entry name" value="FAD-dep_Monooxygenase_BioMet"/>
</dbReference>
<sequence>MHVIISGGGVSGLATALALHQRGIKFDLYERSFEALTAGMGFVLVRQGAQALNQFGLSPNDLNAGQALRRFVLHKAHGEVKYTQILGEGTLGIRRKDLLSAMLRHLPGASVHFSEAVEHYIRDKRGDFVAAELTSGKRLKADVFIAADGVRSVARQHVDANWQAHDARVFELVGMVRSSKLRQQLGQEFHKYQHPHGGLAFGMLPVDEHTLVWYLQFDKQRFAPPSNVPLEKHLFLQEAVGKWAKPIPDILAQTNFDQVHLWRPINADPLQRFFHRNLALVGDAAHPLLPFTSQGVSSAVGDAECLGGALAQVASGNSTLDTALSYYSDTRYQACLPFVEQGRQLTDGFLSHQLQDQCQLPIAK</sequence>
<comment type="caution">
    <text evidence="4">The sequence shown here is derived from an EMBL/GenBank/DDBJ whole genome shotgun (WGS) entry which is preliminary data.</text>
</comment>
<dbReference type="GO" id="GO:0004497">
    <property type="term" value="F:monooxygenase activity"/>
    <property type="evidence" value="ECO:0007669"/>
    <property type="project" value="UniProtKB-KW"/>
</dbReference>
<dbReference type="AlphaFoldDB" id="A0A4R6ULI2"/>
<dbReference type="Proteomes" id="UP000295375">
    <property type="component" value="Unassembled WGS sequence"/>
</dbReference>
<dbReference type="OrthoDB" id="9782160at2"/>
<keyword evidence="1" id="KW-0560">Oxidoreductase</keyword>
<name>A0A4R6ULI2_9GAMM</name>
<reference evidence="4 5" key="1">
    <citation type="submission" date="2019-03" db="EMBL/GenBank/DDBJ databases">
        <title>Genomic Encyclopedia of Type Strains, Phase IV (KMG-IV): sequencing the most valuable type-strain genomes for metagenomic binning, comparative biology and taxonomic classification.</title>
        <authorList>
            <person name="Goeker M."/>
        </authorList>
    </citation>
    <scope>NUCLEOTIDE SEQUENCE [LARGE SCALE GENOMIC DNA]</scope>
    <source>
        <strain evidence="4 5">DSM 103792</strain>
    </source>
</reference>
<protein>
    <submittedName>
        <fullName evidence="4">2-polyprenyl-6-methoxyphenol hydroxylase-like FAD-dependent oxidoreductase</fullName>
    </submittedName>
</protein>
<dbReference type="SUPFAM" id="SSF51905">
    <property type="entry name" value="FAD/NAD(P)-binding domain"/>
    <property type="match status" value="1"/>
</dbReference>
<evidence type="ECO:0000256" key="2">
    <source>
        <dbReference type="ARBA" id="ARBA00023033"/>
    </source>
</evidence>
<dbReference type="PRINTS" id="PR00420">
    <property type="entry name" value="RNGMNOXGNASE"/>
</dbReference>
<dbReference type="InterPro" id="IPR002938">
    <property type="entry name" value="FAD-bd"/>
</dbReference>
<keyword evidence="5" id="KW-1185">Reference proteome</keyword>
<organism evidence="4 5">
    <name type="scientific">Permianibacter aggregans</name>
    <dbReference type="NCBI Taxonomy" id="1510150"/>
    <lineage>
        <taxon>Bacteria</taxon>
        <taxon>Pseudomonadati</taxon>
        <taxon>Pseudomonadota</taxon>
        <taxon>Gammaproteobacteria</taxon>
        <taxon>Pseudomonadales</taxon>
        <taxon>Pseudomonadaceae</taxon>
        <taxon>Permianibacter</taxon>
    </lineage>
</organism>
<dbReference type="InterPro" id="IPR036188">
    <property type="entry name" value="FAD/NAD-bd_sf"/>
</dbReference>
<gene>
    <name evidence="4" type="ORF">EV696_11418</name>
</gene>
<evidence type="ECO:0000259" key="3">
    <source>
        <dbReference type="Pfam" id="PF01494"/>
    </source>
</evidence>
<dbReference type="PANTHER" id="PTHR13789:SF309">
    <property type="entry name" value="PUTATIVE (AFU_ORTHOLOGUE AFUA_6G14510)-RELATED"/>
    <property type="match status" value="1"/>
</dbReference>
<dbReference type="EMBL" id="SNYM01000014">
    <property type="protein sequence ID" value="TDQ46233.1"/>
    <property type="molecule type" value="Genomic_DNA"/>
</dbReference>
<feature type="domain" description="FAD-binding" evidence="3">
    <location>
        <begin position="2"/>
        <end position="329"/>
    </location>
</feature>